<dbReference type="STRING" id="504805.SAMN05421505_120119"/>
<dbReference type="AlphaFoldDB" id="A0A1G8EIN7"/>
<protein>
    <submittedName>
        <fullName evidence="1">Uncharacterized protein</fullName>
    </submittedName>
</protein>
<proteinExistence type="predicted"/>
<organism evidence="1 2">
    <name type="scientific">Sinosporangium album</name>
    <dbReference type="NCBI Taxonomy" id="504805"/>
    <lineage>
        <taxon>Bacteria</taxon>
        <taxon>Bacillati</taxon>
        <taxon>Actinomycetota</taxon>
        <taxon>Actinomycetes</taxon>
        <taxon>Streptosporangiales</taxon>
        <taxon>Streptosporangiaceae</taxon>
        <taxon>Sinosporangium</taxon>
    </lineage>
</organism>
<accession>A0A1G8EIN7</accession>
<dbReference type="OrthoDB" id="3540337at2"/>
<dbReference type="EMBL" id="FNCN01000020">
    <property type="protein sequence ID" value="SDH69778.1"/>
    <property type="molecule type" value="Genomic_DNA"/>
</dbReference>
<keyword evidence="2" id="KW-1185">Reference proteome</keyword>
<gene>
    <name evidence="1" type="ORF">SAMN05421505_120119</name>
</gene>
<sequence>MTNPDVTADAIAEMLTRGDNDYNETHDGWPGMSATGNIVHITWTPVVETDTGGEADTDNIIYFEAHVIPAPPATPPAASEPVDLPADTARVLLSTLAAVIPAERTIAVDGWTPVADVDLAAGERQLVIRDQDGHHYATVYRPGTGTIPFQNTTTVSFDPVTRKTRVICVDEWTP</sequence>
<reference evidence="1 2" key="1">
    <citation type="submission" date="2016-10" db="EMBL/GenBank/DDBJ databases">
        <authorList>
            <person name="de Groot N.N."/>
        </authorList>
    </citation>
    <scope>NUCLEOTIDE SEQUENCE [LARGE SCALE GENOMIC DNA]</scope>
    <source>
        <strain evidence="1 2">CPCC 201354</strain>
    </source>
</reference>
<dbReference type="RefSeq" id="WP_093172318.1">
    <property type="nucleotide sequence ID" value="NZ_FNCN01000020.1"/>
</dbReference>
<evidence type="ECO:0000313" key="2">
    <source>
        <dbReference type="Proteomes" id="UP000198923"/>
    </source>
</evidence>
<name>A0A1G8EIN7_9ACTN</name>
<evidence type="ECO:0000313" key="1">
    <source>
        <dbReference type="EMBL" id="SDH69778.1"/>
    </source>
</evidence>
<dbReference type="Proteomes" id="UP000198923">
    <property type="component" value="Unassembled WGS sequence"/>
</dbReference>